<dbReference type="GO" id="GO:0008835">
    <property type="term" value="F:diaminohydroxyphosphoribosylaminopyrimidine deaminase activity"/>
    <property type="evidence" value="ECO:0007669"/>
    <property type="project" value="UniProtKB-EC"/>
</dbReference>
<keyword evidence="9" id="KW-0686">Riboflavin biosynthesis</keyword>
<comment type="similarity">
    <text evidence="5">In the C-terminal section; belongs to the HTP reductase family.</text>
</comment>
<feature type="compositionally biased region" description="Low complexity" evidence="15">
    <location>
        <begin position="1"/>
        <end position="11"/>
    </location>
</feature>
<evidence type="ECO:0000256" key="13">
    <source>
        <dbReference type="ARBA" id="ARBA00023002"/>
    </source>
</evidence>
<dbReference type="EC" id="1.1.1.193" evidence="7"/>
<dbReference type="EMBL" id="JAHGAW010000011">
    <property type="protein sequence ID" value="MBT2188514.1"/>
    <property type="molecule type" value="Genomic_DNA"/>
</dbReference>
<dbReference type="InterPro" id="IPR050765">
    <property type="entry name" value="Riboflavin_Biosynth_HTPR"/>
</dbReference>
<evidence type="ECO:0000256" key="15">
    <source>
        <dbReference type="SAM" id="MobiDB-lite"/>
    </source>
</evidence>
<keyword evidence="14" id="KW-0511">Multifunctional enzyme</keyword>
<dbReference type="GO" id="GO:0008703">
    <property type="term" value="F:5-amino-6-(5-phosphoribosylamino)uracil reductase activity"/>
    <property type="evidence" value="ECO:0007669"/>
    <property type="project" value="UniProtKB-EC"/>
</dbReference>
<comment type="function">
    <text evidence="1">Converts 2,5-diamino-6-(ribosylamino)-4(3h)-pyrimidinone 5'-phosphate into 5-amino-6-(ribosylamino)-2,4(1h,3h)-pyrimidinedione 5'-phosphate.</text>
</comment>
<dbReference type="PANTHER" id="PTHR38011">
    <property type="entry name" value="DIHYDROFOLATE REDUCTASE FAMILY PROTEIN (AFU_ORTHOLOGUE AFUA_8G06820)"/>
    <property type="match status" value="1"/>
</dbReference>
<dbReference type="Pfam" id="PF00383">
    <property type="entry name" value="dCMP_cyt_deam_1"/>
    <property type="match status" value="1"/>
</dbReference>
<dbReference type="GO" id="GO:0009231">
    <property type="term" value="P:riboflavin biosynthetic process"/>
    <property type="evidence" value="ECO:0007669"/>
    <property type="project" value="UniProtKB-KW"/>
</dbReference>
<evidence type="ECO:0000256" key="8">
    <source>
        <dbReference type="ARBA" id="ARBA00019930"/>
    </source>
</evidence>
<keyword evidence="12" id="KW-0521">NADP</keyword>
<evidence type="ECO:0000256" key="2">
    <source>
        <dbReference type="ARBA" id="ARBA00004882"/>
    </source>
</evidence>
<dbReference type="GO" id="GO:0008270">
    <property type="term" value="F:zinc ion binding"/>
    <property type="evidence" value="ECO:0007669"/>
    <property type="project" value="InterPro"/>
</dbReference>
<dbReference type="SUPFAM" id="SSF53927">
    <property type="entry name" value="Cytidine deaminase-like"/>
    <property type="match status" value="1"/>
</dbReference>
<name>A0A9X1DEQ2_9SPHN</name>
<comment type="pathway">
    <text evidence="3">Cofactor biosynthesis; riboflavin biosynthesis; 5-amino-6-(D-ribitylamino)uracil from GTP: step 3/4.</text>
</comment>
<evidence type="ECO:0000256" key="14">
    <source>
        <dbReference type="ARBA" id="ARBA00023268"/>
    </source>
</evidence>
<reference evidence="17" key="1">
    <citation type="submission" date="2021-05" db="EMBL/GenBank/DDBJ databases">
        <title>Genome of Sphingobium sp. strain.</title>
        <authorList>
            <person name="Fan R."/>
        </authorList>
    </citation>
    <scope>NUCLEOTIDE SEQUENCE</scope>
    <source>
        <strain evidence="17">H33</strain>
    </source>
</reference>
<feature type="domain" description="CMP/dCMP-type deaminase" evidence="16">
    <location>
        <begin position="72"/>
        <end position="188"/>
    </location>
</feature>
<evidence type="ECO:0000313" key="17">
    <source>
        <dbReference type="EMBL" id="MBT2188514.1"/>
    </source>
</evidence>
<protein>
    <recommendedName>
        <fullName evidence="8">Riboflavin biosynthesis protein RibD</fullName>
        <ecNumber evidence="7">1.1.1.193</ecNumber>
        <ecNumber evidence="6">3.5.4.26</ecNumber>
    </recommendedName>
</protein>
<dbReference type="PROSITE" id="PS51747">
    <property type="entry name" value="CYT_DCMP_DEAMINASES_2"/>
    <property type="match status" value="1"/>
</dbReference>
<evidence type="ECO:0000256" key="10">
    <source>
        <dbReference type="ARBA" id="ARBA00022723"/>
    </source>
</evidence>
<evidence type="ECO:0000259" key="16">
    <source>
        <dbReference type="PROSITE" id="PS51747"/>
    </source>
</evidence>
<dbReference type="Proteomes" id="UP001138757">
    <property type="component" value="Unassembled WGS sequence"/>
</dbReference>
<evidence type="ECO:0000256" key="11">
    <source>
        <dbReference type="ARBA" id="ARBA00022833"/>
    </source>
</evidence>
<dbReference type="InterPro" id="IPR004794">
    <property type="entry name" value="Eubact_RibD"/>
</dbReference>
<dbReference type="NCBIfam" id="TIGR00326">
    <property type="entry name" value="eubact_ribD"/>
    <property type="match status" value="1"/>
</dbReference>
<dbReference type="PROSITE" id="PS00903">
    <property type="entry name" value="CYT_DCMP_DEAMINASES_1"/>
    <property type="match status" value="1"/>
</dbReference>
<keyword evidence="10" id="KW-0479">Metal-binding</keyword>
<dbReference type="Gene3D" id="3.40.140.10">
    <property type="entry name" value="Cytidine Deaminase, domain 2"/>
    <property type="match status" value="1"/>
</dbReference>
<dbReference type="InterPro" id="IPR016192">
    <property type="entry name" value="APOBEC/CMP_deaminase_Zn-bd"/>
</dbReference>
<evidence type="ECO:0000256" key="5">
    <source>
        <dbReference type="ARBA" id="ARBA00007417"/>
    </source>
</evidence>
<keyword evidence="18" id="KW-1185">Reference proteome</keyword>
<gene>
    <name evidence="17" type="primary">ribD</name>
    <name evidence="17" type="ORF">KK488_16285</name>
</gene>
<keyword evidence="11" id="KW-0862">Zinc</keyword>
<dbReference type="InterPro" id="IPR002734">
    <property type="entry name" value="RibDG_C"/>
</dbReference>
<dbReference type="AlphaFoldDB" id="A0A9X1DEQ2"/>
<evidence type="ECO:0000256" key="6">
    <source>
        <dbReference type="ARBA" id="ARBA00012766"/>
    </source>
</evidence>
<keyword evidence="17" id="KW-0378">Hydrolase</keyword>
<dbReference type="SUPFAM" id="SSF53597">
    <property type="entry name" value="Dihydrofolate reductase-like"/>
    <property type="match status" value="1"/>
</dbReference>
<sequence>MARGRGAQSQAARRDDRGGEEESREEAGHRTRARGQAGHRAGWCGPGRQFAAHGPLSLAQAATSGSAGRGPAGDGAWLAAAITLSERAHGRTAPNPNVGCILLDAQGHVAGRGWTQPGGRPHAEAVALAQAGEQARGGTAYVSLEPCAHASPRGPCCTDLLIAAGVARVVIAATDPDPRTNGAGIARLKAAGIEVVSGLLAREAKAAMAGFFTRQRLGRPFVTLKLALSLDGCIAMADGTSQWITGPAARVHAHVERARHELILAGRHTVEADAPRLDVRLPGLEDRSPQRVMLSGTAPPPDGWRGLSHPDDVKALTGGDHLLIEGGARAAASFLRDDLVDRLLLYRAPILIGGGRPGLADIGLTDLASAHGRWRLADTRDFAPDRLEVYERVRAD</sequence>
<dbReference type="InterPro" id="IPR002125">
    <property type="entry name" value="CMP_dCMP_dom"/>
</dbReference>
<dbReference type="PANTHER" id="PTHR38011:SF7">
    <property type="entry name" value="2,5-DIAMINO-6-RIBOSYLAMINO-4(3H)-PYRIMIDINONE 5'-PHOSPHATE REDUCTASE"/>
    <property type="match status" value="1"/>
</dbReference>
<accession>A0A9X1DEQ2</accession>
<evidence type="ECO:0000256" key="12">
    <source>
        <dbReference type="ARBA" id="ARBA00022857"/>
    </source>
</evidence>
<dbReference type="InterPro" id="IPR024072">
    <property type="entry name" value="DHFR-like_dom_sf"/>
</dbReference>
<evidence type="ECO:0000256" key="9">
    <source>
        <dbReference type="ARBA" id="ARBA00022619"/>
    </source>
</evidence>
<keyword evidence="13 17" id="KW-0560">Oxidoreductase</keyword>
<evidence type="ECO:0000313" key="18">
    <source>
        <dbReference type="Proteomes" id="UP001138757"/>
    </source>
</evidence>
<proteinExistence type="inferred from homology"/>
<evidence type="ECO:0000256" key="4">
    <source>
        <dbReference type="ARBA" id="ARBA00005259"/>
    </source>
</evidence>
<comment type="pathway">
    <text evidence="2">Cofactor biosynthesis; riboflavin biosynthesis; 5-amino-6-(D-ribitylamino)uracil from GTP: step 2/4.</text>
</comment>
<dbReference type="CDD" id="cd01284">
    <property type="entry name" value="Riboflavin_deaminase-reductase"/>
    <property type="match status" value="1"/>
</dbReference>
<dbReference type="Gene3D" id="3.40.430.10">
    <property type="entry name" value="Dihydrofolate Reductase, subunit A"/>
    <property type="match status" value="2"/>
</dbReference>
<evidence type="ECO:0000256" key="1">
    <source>
        <dbReference type="ARBA" id="ARBA00002151"/>
    </source>
</evidence>
<feature type="compositionally biased region" description="Basic and acidic residues" evidence="15">
    <location>
        <begin position="12"/>
        <end position="29"/>
    </location>
</feature>
<dbReference type="Pfam" id="PF01872">
    <property type="entry name" value="RibD_C"/>
    <property type="match status" value="2"/>
</dbReference>
<evidence type="ECO:0000256" key="3">
    <source>
        <dbReference type="ARBA" id="ARBA00004910"/>
    </source>
</evidence>
<evidence type="ECO:0000256" key="7">
    <source>
        <dbReference type="ARBA" id="ARBA00013173"/>
    </source>
</evidence>
<dbReference type="EC" id="3.5.4.26" evidence="6"/>
<comment type="caution">
    <text evidence="17">The sequence shown here is derived from an EMBL/GenBank/DDBJ whole genome shotgun (WGS) entry which is preliminary data.</text>
</comment>
<dbReference type="InterPro" id="IPR016193">
    <property type="entry name" value="Cytidine_deaminase-like"/>
</dbReference>
<organism evidence="17 18">
    <name type="scientific">Sphingobium nicotianae</name>
    <dbReference type="NCBI Taxonomy" id="2782607"/>
    <lineage>
        <taxon>Bacteria</taxon>
        <taxon>Pseudomonadati</taxon>
        <taxon>Pseudomonadota</taxon>
        <taxon>Alphaproteobacteria</taxon>
        <taxon>Sphingomonadales</taxon>
        <taxon>Sphingomonadaceae</taxon>
        <taxon>Sphingobium</taxon>
    </lineage>
</organism>
<comment type="similarity">
    <text evidence="4">In the N-terminal section; belongs to the cytidine and deoxycytidylate deaminase family.</text>
</comment>
<feature type="region of interest" description="Disordered" evidence="15">
    <location>
        <begin position="290"/>
        <end position="309"/>
    </location>
</feature>
<feature type="region of interest" description="Disordered" evidence="15">
    <location>
        <begin position="1"/>
        <end position="46"/>
    </location>
</feature>